<dbReference type="GO" id="GO:0006633">
    <property type="term" value="P:fatty acid biosynthetic process"/>
    <property type="evidence" value="ECO:0007669"/>
    <property type="project" value="InterPro"/>
</dbReference>
<dbReference type="InterPro" id="IPR013751">
    <property type="entry name" value="ACP_syn_III_N"/>
</dbReference>
<dbReference type="EMBL" id="JWHR01000091">
    <property type="protein sequence ID" value="KHS57130.1"/>
    <property type="molecule type" value="Genomic_DNA"/>
</dbReference>
<dbReference type="OrthoDB" id="9762068at2"/>
<dbReference type="SUPFAM" id="SSF53659">
    <property type="entry name" value="Isocitrate/Isopropylmalate dehydrogenase-like"/>
    <property type="match status" value="1"/>
</dbReference>
<proteinExistence type="predicted"/>
<name>A0A0B3WRF6_9FIRM</name>
<sequence>MNSVLKAAGYILAHTPDMVIHNGTTQTTERVVNPDSEYLKVLKDHIRTYDEVVKYPPNQAYIGNITPDELSKYEMPWHDKEAPDASKYGKFGEIMPQEEFIGLMQICDVFDLVKLEKNFASLSKNLLSENKLISSDLVEKIKEGEELDTIMKFIEEEHAEPLYNNGEVVGCIKNAHDVDTNLSAHVLFENLVSKASCSFSIMNMLDKNNVNKDDIDYVIDCCEEACGDMNQRGGGNFAKAAAEIAGLNNATGSDVRGFCAGPAHAMVHAAALVKSGTFKNVIVCAGGSTAKLGMNGKDHVKKGMPILEDMVAGFAVLVSENDGVSPEIRNDMVGRHNVGTGSSPQAVITSLVSEPLDKAGLKITDIDKYSAEMQNPDITKPAGAGDVPNSNYKMIGALAVKKGDLDRKELLSFIEKHGMVGWAPTQGHIPSGVPYLGFAREDIMNGKIRNAMIVGKGSLFLGRMTNLFDGISFVIEENQAKKIQDLEEDESVDVKIPKIAITTLGSEHGEANVIEGALKATKSNISVTTIGSESAEGLKHVKTDCEKEAHELMEGLLDSKKVDGAVTMHYPFPIGVSTVGRVITPEKGREMFIATTTGTSSADRVEGMVKNAIYGIITAKACGIKNPTVGIANVDGARQVEIALKALKEKGYDINFAQSDRADGGIVMRGNDLMTASADVMVTDSLTGNLLIKMFSAYNSGGKYESVGYGYGPGIGKDFNKLIMIISRASGAPVIEGAIKFAAELVNNDVHNISKEEFAKVENAGFNEVLQGLKKSKPESTTTSEEKVEAPEKEVVTEQISGIDVMDLEDAVEVLWKNKIYAESGMGCTGPIVLVSPTNLEKSRALLIEAKFISE</sequence>
<evidence type="ECO:0000259" key="1">
    <source>
        <dbReference type="Pfam" id="PF08545"/>
    </source>
</evidence>
<dbReference type="Gene3D" id="3.40.47.10">
    <property type="match status" value="1"/>
</dbReference>
<accession>A0A0B3WRF6</accession>
<dbReference type="STRING" id="1577792.QX51_09895"/>
<dbReference type="Proteomes" id="UP000031189">
    <property type="component" value="Unassembled WGS sequence"/>
</dbReference>
<evidence type="ECO:0000259" key="2">
    <source>
        <dbReference type="Pfam" id="PF19364"/>
    </source>
</evidence>
<feature type="domain" description="Beta-ketoacyl-[acyl-carrier-protein] synthase III N-terminal" evidence="1">
    <location>
        <begin position="254"/>
        <end position="322"/>
    </location>
</feature>
<dbReference type="SUPFAM" id="SSF53901">
    <property type="entry name" value="Thiolase-like"/>
    <property type="match status" value="1"/>
</dbReference>
<keyword evidence="4" id="KW-1185">Reference proteome</keyword>
<dbReference type="AlphaFoldDB" id="A0A0B3WRF6"/>
<dbReference type="Gene3D" id="3.40.718.10">
    <property type="entry name" value="Isopropylmalate Dehydrogenase"/>
    <property type="match status" value="1"/>
</dbReference>
<dbReference type="CDD" id="cd00827">
    <property type="entry name" value="init_cond_enzymes"/>
    <property type="match status" value="1"/>
</dbReference>
<protein>
    <submittedName>
        <fullName evidence="3">Glycine reductase</fullName>
    </submittedName>
</protein>
<dbReference type="NCBIfam" id="NF040746">
    <property type="entry name" value="reduct_C_beta"/>
    <property type="match status" value="1"/>
</dbReference>
<organism evidence="3 4">
    <name type="scientific">Terrisporobacter othiniensis</name>
    <dbReference type="NCBI Taxonomy" id="1577792"/>
    <lineage>
        <taxon>Bacteria</taxon>
        <taxon>Bacillati</taxon>
        <taxon>Bacillota</taxon>
        <taxon>Clostridia</taxon>
        <taxon>Peptostreptococcales</taxon>
        <taxon>Peptostreptococcaceae</taxon>
        <taxon>Terrisporobacter</taxon>
    </lineage>
</organism>
<dbReference type="RefSeq" id="WP_039679756.1">
    <property type="nucleotide sequence ID" value="NZ_JAWGXO010000005.1"/>
</dbReference>
<reference evidence="3 4" key="1">
    <citation type="submission" date="2014-12" db="EMBL/GenBank/DDBJ databases">
        <title>Draft genome sequence of Terrisporobacter sp. 08-306576, isolated from the blood culture of a bacteremia patient.</title>
        <authorList>
            <person name="Lund L.C."/>
            <person name="Sydenham T.V."/>
            <person name="Hogh S.V."/>
            <person name="Skov M.N."/>
            <person name="Kemp M."/>
            <person name="Justesen U.S."/>
        </authorList>
    </citation>
    <scope>NUCLEOTIDE SEQUENCE [LARGE SCALE GENOMIC DNA]</scope>
    <source>
        <strain evidence="3 4">08-306576</strain>
    </source>
</reference>
<dbReference type="InterPro" id="IPR003664">
    <property type="entry name" value="FA_synthesis"/>
</dbReference>
<evidence type="ECO:0000313" key="3">
    <source>
        <dbReference type="EMBL" id="KHS57130.1"/>
    </source>
</evidence>
<dbReference type="NCBIfam" id="NF040747">
    <property type="entry name" value="reduct_C_alpha"/>
    <property type="match status" value="1"/>
</dbReference>
<dbReference type="Pfam" id="PF08545">
    <property type="entry name" value="ACP_syn_III"/>
    <property type="match status" value="1"/>
</dbReference>
<dbReference type="GO" id="GO:0004315">
    <property type="term" value="F:3-oxoacyl-[acyl-carrier-protein] synthase activity"/>
    <property type="evidence" value="ECO:0007669"/>
    <property type="project" value="InterPro"/>
</dbReference>
<dbReference type="InterPro" id="IPR045984">
    <property type="entry name" value="DUF5940"/>
</dbReference>
<feature type="domain" description="DUF5940" evidence="2">
    <location>
        <begin position="346"/>
        <end position="490"/>
    </location>
</feature>
<evidence type="ECO:0000313" key="4">
    <source>
        <dbReference type="Proteomes" id="UP000031189"/>
    </source>
</evidence>
<gene>
    <name evidence="3" type="ORF">QX51_09895</name>
</gene>
<dbReference type="Pfam" id="PF02504">
    <property type="entry name" value="FA_synthesis"/>
    <property type="match status" value="1"/>
</dbReference>
<dbReference type="InterPro" id="IPR016039">
    <property type="entry name" value="Thiolase-like"/>
</dbReference>
<comment type="caution">
    <text evidence="3">The sequence shown here is derived from an EMBL/GenBank/DDBJ whole genome shotgun (WGS) entry which is preliminary data.</text>
</comment>
<dbReference type="Pfam" id="PF19364">
    <property type="entry name" value="DUF5940"/>
    <property type="match status" value="1"/>
</dbReference>